<gene>
    <name evidence="2" type="ORF">FB550_10931</name>
</gene>
<evidence type="ECO:0000256" key="1">
    <source>
        <dbReference type="ARBA" id="ARBA00006479"/>
    </source>
</evidence>
<dbReference type="Gene3D" id="3.30.420.40">
    <property type="match status" value="1"/>
</dbReference>
<dbReference type="EMBL" id="VIVN01000009">
    <property type="protein sequence ID" value="TWD98525.1"/>
    <property type="molecule type" value="Genomic_DNA"/>
</dbReference>
<name>A0A561D500_9BACI</name>
<accession>A0A561D500</accession>
<sequence length="58" mass="6341">MNEGTIEVAVNIGWENFPLRDILQREIFLPVVVENDANIAAIGEMSKGAGNGARWNSL</sequence>
<comment type="caution">
    <text evidence="2">The sequence shown here is derived from an EMBL/GenBank/DDBJ whole genome shotgun (WGS) entry which is preliminary data.</text>
</comment>
<dbReference type="InterPro" id="IPR043129">
    <property type="entry name" value="ATPase_NBD"/>
</dbReference>
<dbReference type="Pfam" id="PF00480">
    <property type="entry name" value="ROK"/>
    <property type="match status" value="1"/>
</dbReference>
<dbReference type="SUPFAM" id="SSF53067">
    <property type="entry name" value="Actin-like ATPase domain"/>
    <property type="match status" value="1"/>
</dbReference>
<dbReference type="Proteomes" id="UP000319671">
    <property type="component" value="Unassembled WGS sequence"/>
</dbReference>
<evidence type="ECO:0000313" key="2">
    <source>
        <dbReference type="EMBL" id="TWD98525.1"/>
    </source>
</evidence>
<protein>
    <submittedName>
        <fullName evidence="2">ROK family protein</fullName>
    </submittedName>
</protein>
<proteinExistence type="inferred from homology"/>
<keyword evidence="3" id="KW-1185">Reference proteome</keyword>
<reference evidence="2 3" key="1">
    <citation type="submission" date="2019-06" db="EMBL/GenBank/DDBJ databases">
        <title>Sorghum-associated microbial communities from plants grown in Nebraska, USA.</title>
        <authorList>
            <person name="Schachtman D."/>
        </authorList>
    </citation>
    <scope>NUCLEOTIDE SEQUENCE [LARGE SCALE GENOMIC DNA]</scope>
    <source>
        <strain evidence="2 3">2482</strain>
    </source>
</reference>
<organism evidence="2 3">
    <name type="scientific">Neobacillus bataviensis</name>
    <dbReference type="NCBI Taxonomy" id="220685"/>
    <lineage>
        <taxon>Bacteria</taxon>
        <taxon>Bacillati</taxon>
        <taxon>Bacillota</taxon>
        <taxon>Bacilli</taxon>
        <taxon>Bacillales</taxon>
        <taxon>Bacillaceae</taxon>
        <taxon>Neobacillus</taxon>
    </lineage>
</organism>
<comment type="similarity">
    <text evidence="1">Belongs to the ROK (NagC/XylR) family.</text>
</comment>
<dbReference type="AlphaFoldDB" id="A0A561D500"/>
<dbReference type="InterPro" id="IPR000600">
    <property type="entry name" value="ROK"/>
</dbReference>
<evidence type="ECO:0000313" key="3">
    <source>
        <dbReference type="Proteomes" id="UP000319671"/>
    </source>
</evidence>